<feature type="region of interest" description="Disordered" evidence="1">
    <location>
        <begin position="156"/>
        <end position="176"/>
    </location>
</feature>
<evidence type="ECO:0000313" key="3">
    <source>
        <dbReference type="EMBL" id="GGB00737.1"/>
    </source>
</evidence>
<keyword evidence="4" id="KW-1185">Reference proteome</keyword>
<proteinExistence type="predicted"/>
<feature type="transmembrane region" description="Helical" evidence="2">
    <location>
        <begin position="13"/>
        <end position="34"/>
    </location>
</feature>
<feature type="compositionally biased region" description="Polar residues" evidence="1">
    <location>
        <begin position="166"/>
        <end position="176"/>
    </location>
</feature>
<reference evidence="3" key="2">
    <citation type="submission" date="2020-09" db="EMBL/GenBank/DDBJ databases">
        <authorList>
            <person name="Sun Q."/>
            <person name="Zhou Y."/>
        </authorList>
    </citation>
    <scope>NUCLEOTIDE SEQUENCE</scope>
    <source>
        <strain evidence="3">CGMCC 1.15448</strain>
    </source>
</reference>
<gene>
    <name evidence="3" type="ORF">GCM10011511_25020</name>
</gene>
<dbReference type="InterPro" id="IPR039449">
    <property type="entry name" value="TssO"/>
</dbReference>
<evidence type="ECO:0000256" key="2">
    <source>
        <dbReference type="SAM" id="Phobius"/>
    </source>
</evidence>
<evidence type="ECO:0000313" key="4">
    <source>
        <dbReference type="Proteomes" id="UP000607559"/>
    </source>
</evidence>
<accession>A0A8J2UCY7</accession>
<dbReference type="AlphaFoldDB" id="A0A8J2UCY7"/>
<sequence length="176" mass="20223">MAHLVNTKERDTAFWKFLAFFLLSTLLVVSAVYFDTRIPAKDNAIMREQISAYKTQADAQEKFVRSMDEAKALIDSLSRPGSNSVYLNQLIAAKIRELAQLQYKDSSMYSRLNKNVLDIFLRYQDAANKAVSMGDLPRQLDDYKAKYEQAQRDLDNTRRDLDVLRRSNNPPGQGTF</sequence>
<dbReference type="Pfam" id="PF17561">
    <property type="entry name" value="TssO"/>
    <property type="match status" value="1"/>
</dbReference>
<dbReference type="EMBL" id="BMJC01000002">
    <property type="protein sequence ID" value="GGB00737.1"/>
    <property type="molecule type" value="Genomic_DNA"/>
</dbReference>
<keyword evidence="2" id="KW-0812">Transmembrane</keyword>
<keyword evidence="2" id="KW-0472">Membrane</keyword>
<name>A0A8J2UCY7_9BACT</name>
<protein>
    <submittedName>
        <fullName evidence="3">Uncharacterized protein</fullName>
    </submittedName>
</protein>
<dbReference type="Proteomes" id="UP000607559">
    <property type="component" value="Unassembled WGS sequence"/>
</dbReference>
<organism evidence="3 4">
    <name type="scientific">Puia dinghuensis</name>
    <dbReference type="NCBI Taxonomy" id="1792502"/>
    <lineage>
        <taxon>Bacteria</taxon>
        <taxon>Pseudomonadati</taxon>
        <taxon>Bacteroidota</taxon>
        <taxon>Chitinophagia</taxon>
        <taxon>Chitinophagales</taxon>
        <taxon>Chitinophagaceae</taxon>
        <taxon>Puia</taxon>
    </lineage>
</organism>
<evidence type="ECO:0000256" key="1">
    <source>
        <dbReference type="SAM" id="MobiDB-lite"/>
    </source>
</evidence>
<comment type="caution">
    <text evidence="3">The sequence shown here is derived from an EMBL/GenBank/DDBJ whole genome shotgun (WGS) entry which is preliminary data.</text>
</comment>
<keyword evidence="2" id="KW-1133">Transmembrane helix</keyword>
<reference evidence="3" key="1">
    <citation type="journal article" date="2014" name="Int. J. Syst. Evol. Microbiol.">
        <title>Complete genome sequence of Corynebacterium casei LMG S-19264T (=DSM 44701T), isolated from a smear-ripened cheese.</title>
        <authorList>
            <consortium name="US DOE Joint Genome Institute (JGI-PGF)"/>
            <person name="Walter F."/>
            <person name="Albersmeier A."/>
            <person name="Kalinowski J."/>
            <person name="Ruckert C."/>
        </authorList>
    </citation>
    <scope>NUCLEOTIDE SEQUENCE</scope>
    <source>
        <strain evidence="3">CGMCC 1.15448</strain>
    </source>
</reference>
<feature type="compositionally biased region" description="Basic and acidic residues" evidence="1">
    <location>
        <begin position="156"/>
        <end position="165"/>
    </location>
</feature>
<dbReference type="RefSeq" id="WP_188932015.1">
    <property type="nucleotide sequence ID" value="NZ_BMJC01000002.1"/>
</dbReference>